<dbReference type="Gene3D" id="3.50.50.60">
    <property type="entry name" value="FAD/NAD(P)-binding domain"/>
    <property type="match status" value="1"/>
</dbReference>
<evidence type="ECO:0000313" key="3">
    <source>
        <dbReference type="EMBL" id="PLB52788.1"/>
    </source>
</evidence>
<dbReference type="GeneID" id="36551592"/>
<dbReference type="PRINTS" id="PR00419">
    <property type="entry name" value="ADXRDTASE"/>
</dbReference>
<dbReference type="Pfam" id="PF01593">
    <property type="entry name" value="Amino_oxidase"/>
    <property type="match status" value="2"/>
</dbReference>
<dbReference type="SUPFAM" id="SSF51905">
    <property type="entry name" value="FAD/NAD(P)-binding domain"/>
    <property type="match status" value="1"/>
</dbReference>
<dbReference type="OrthoDB" id="5046242at2759"/>
<proteinExistence type="predicted"/>
<accession>A0A2I2GIU1</accession>
<dbReference type="Proteomes" id="UP000234275">
    <property type="component" value="Unassembled WGS sequence"/>
</dbReference>
<feature type="compositionally biased region" description="Low complexity" evidence="1">
    <location>
        <begin position="305"/>
        <end position="320"/>
    </location>
</feature>
<dbReference type="PANTHER" id="PTHR10742:SF414">
    <property type="entry name" value="CONTAINING AMINE OXIDASE, PUTATIVE (AFU_ORTHOLOGUE AFUA_3G12150)-RELATED"/>
    <property type="match status" value="1"/>
</dbReference>
<dbReference type="GO" id="GO:0006338">
    <property type="term" value="P:chromatin remodeling"/>
    <property type="evidence" value="ECO:0007669"/>
    <property type="project" value="TreeGrafter"/>
</dbReference>
<sequence>MGKKPHVAIIGAGFSGLRCADILAQNGAQVTIFEARNRVGGRVHQSEVGNHLVDLGPNWIHGTGKNPIADIAALTKTTIADLEGEQHVLSSDGKLLDRQLAAKVSEFLWETIGEAFEYSNAHKETIPPSRSLLDFLKERIETTSLTPLEKELCIESSRLWGAYVGDPIEKQSLKFFCLEECIDGNNYFVASTYNAILQHVSKAAIEKADIRFNQPIVKIDSKVRDDAKTPGEIALTTAAGETFQFDEVVVTCPLGWLKRNQAAFTPELPARLTQAINNTSYGRLEKVYVTFPEAFWHKHTEDHSSNTSSTTTKPNGTPSSLNNTHEPPTFIQFLDPTYTNHPDNIIWNQECVSLASLPTHCAQPTLLFYTYGPCATHIVSALKDIPPSSPAYNTYLDTFLRPFYSRLPGFDPVSCKPLAFLATQWQNDPYAGHGSYCNFQSGLEHGDRDIEVLRAGVGMDRGVWFAGEHTAPFVALGTTTGAYWSGERAAAKVCALYGLGTVGVGVERDDSLPSAMGKGVDGG</sequence>
<evidence type="ECO:0000259" key="2">
    <source>
        <dbReference type="Pfam" id="PF01593"/>
    </source>
</evidence>
<name>A0A2I2GIU1_9EURO</name>
<dbReference type="Gene3D" id="3.90.660.10">
    <property type="match status" value="1"/>
</dbReference>
<gene>
    <name evidence="3" type="ORF">P170DRAFT_351804</name>
</gene>
<feature type="domain" description="Amine oxidase" evidence="2">
    <location>
        <begin position="14"/>
        <end position="328"/>
    </location>
</feature>
<dbReference type="RefSeq" id="XP_024708090.1">
    <property type="nucleotide sequence ID" value="XM_024843892.1"/>
</dbReference>
<organism evidence="3 4">
    <name type="scientific">Aspergillus steynii IBT 23096</name>
    <dbReference type="NCBI Taxonomy" id="1392250"/>
    <lineage>
        <taxon>Eukaryota</taxon>
        <taxon>Fungi</taxon>
        <taxon>Dikarya</taxon>
        <taxon>Ascomycota</taxon>
        <taxon>Pezizomycotina</taxon>
        <taxon>Eurotiomycetes</taxon>
        <taxon>Eurotiomycetidae</taxon>
        <taxon>Eurotiales</taxon>
        <taxon>Aspergillaceae</taxon>
        <taxon>Aspergillus</taxon>
        <taxon>Aspergillus subgen. Circumdati</taxon>
    </lineage>
</organism>
<feature type="region of interest" description="Disordered" evidence="1">
    <location>
        <begin position="300"/>
        <end position="326"/>
    </location>
</feature>
<dbReference type="GO" id="GO:0050660">
    <property type="term" value="F:flavin adenine dinucleotide binding"/>
    <property type="evidence" value="ECO:0007669"/>
    <property type="project" value="TreeGrafter"/>
</dbReference>
<dbReference type="InterPro" id="IPR036188">
    <property type="entry name" value="FAD/NAD-bd_sf"/>
</dbReference>
<dbReference type="VEuPathDB" id="FungiDB:P170DRAFT_351804"/>
<comment type="caution">
    <text evidence="3">The sequence shown here is derived from an EMBL/GenBank/DDBJ whole genome shotgun (WGS) entry which is preliminary data.</text>
</comment>
<dbReference type="GO" id="GO:0003682">
    <property type="term" value="F:chromatin binding"/>
    <property type="evidence" value="ECO:0007669"/>
    <property type="project" value="TreeGrafter"/>
</dbReference>
<dbReference type="PANTHER" id="PTHR10742">
    <property type="entry name" value="FLAVIN MONOAMINE OXIDASE"/>
    <property type="match status" value="1"/>
</dbReference>
<dbReference type="InterPro" id="IPR002937">
    <property type="entry name" value="Amino_oxidase"/>
</dbReference>
<dbReference type="SUPFAM" id="SSF54373">
    <property type="entry name" value="FAD-linked reductases, C-terminal domain"/>
    <property type="match status" value="1"/>
</dbReference>
<reference evidence="3 4" key="1">
    <citation type="submission" date="2016-12" db="EMBL/GenBank/DDBJ databases">
        <title>The genomes of Aspergillus section Nigri reveals drivers in fungal speciation.</title>
        <authorList>
            <consortium name="DOE Joint Genome Institute"/>
            <person name="Vesth T.C."/>
            <person name="Nybo J."/>
            <person name="Theobald S."/>
            <person name="Brandl J."/>
            <person name="Frisvad J.C."/>
            <person name="Nielsen K.F."/>
            <person name="Lyhne E.K."/>
            <person name="Kogle M.E."/>
            <person name="Kuo A."/>
            <person name="Riley R."/>
            <person name="Clum A."/>
            <person name="Nolan M."/>
            <person name="Lipzen A."/>
            <person name="Salamov A."/>
            <person name="Henrissat B."/>
            <person name="Wiebenga A."/>
            <person name="De Vries R.P."/>
            <person name="Grigoriev I.V."/>
            <person name="Mortensen U.H."/>
            <person name="Andersen M.R."/>
            <person name="Baker S.E."/>
        </authorList>
    </citation>
    <scope>NUCLEOTIDE SEQUENCE [LARGE SCALE GENOMIC DNA]</scope>
    <source>
        <strain evidence="3 4">IBT 23096</strain>
    </source>
</reference>
<dbReference type="EMBL" id="MSFO01000002">
    <property type="protein sequence ID" value="PLB52788.1"/>
    <property type="molecule type" value="Genomic_DNA"/>
</dbReference>
<feature type="domain" description="Amine oxidase" evidence="2">
    <location>
        <begin position="416"/>
        <end position="493"/>
    </location>
</feature>
<evidence type="ECO:0000313" key="4">
    <source>
        <dbReference type="Proteomes" id="UP000234275"/>
    </source>
</evidence>
<protein>
    <submittedName>
        <fullName evidence="3">Flavin-containing amine oxidase</fullName>
    </submittedName>
</protein>
<dbReference type="InterPro" id="IPR050281">
    <property type="entry name" value="Flavin_monoamine_oxidase"/>
</dbReference>
<keyword evidence="4" id="KW-1185">Reference proteome</keyword>
<dbReference type="AlphaFoldDB" id="A0A2I2GIU1"/>
<evidence type="ECO:0000256" key="1">
    <source>
        <dbReference type="SAM" id="MobiDB-lite"/>
    </source>
</evidence>
<dbReference type="GO" id="GO:0016491">
    <property type="term" value="F:oxidoreductase activity"/>
    <property type="evidence" value="ECO:0007669"/>
    <property type="project" value="InterPro"/>
</dbReference>
<dbReference type="STRING" id="1392250.A0A2I2GIU1"/>